<evidence type="ECO:0000313" key="13">
    <source>
        <dbReference type="Proteomes" id="UP000092154"/>
    </source>
</evidence>
<evidence type="ECO:0000256" key="9">
    <source>
        <dbReference type="SAM" id="MobiDB-lite"/>
    </source>
</evidence>
<dbReference type="Gene3D" id="2.60.120.200">
    <property type="match status" value="2"/>
</dbReference>
<sequence>MASDNQRRFYTQPASNAPSTASLLPQPARGPQAVQAAFARAPASLRSFQSSSSLNDSPYNSASAGRIISLQGQSISDKFSLSPDPSSWGAALSLNDKEADDPLHNPDPRRDRKNDRGGSIFTCRGLSNLGCLIFLALGLVTLFAGYPIISYFEKKTLSNEGGFNLGGINASGQASYLSSRHIPSIPNNYGLIDVDTPSSAHTYTSFADSSEWQLVFSDEFNQEGRTFWPGDDPYWEAVNLHYWQTNDLEWYYPDQVTTKNGALEITIAEREMNNLTYTSALLSSWNKFCFTGGMVLASVSLPGTDTVSGVWPAVWTMGNLGRVGYGASLEGTWPYSYDSCDVGTMPNQTLNGGPAAALINGDPYNGDVLSYLPGQRLSRCTCKGESHPGPVHSDGTYVGRSAPEIDIFESQITGTPLQGQVSQSAQWAPMNAAYTWANTTGNFDIPNPDITVLNSYTGGVFQQATSGVTTTNQSCYTQNTGCFATYGYEYKPGYTADGGYISWITNDVVAWTLDASGMTADPLTEIADRPIPQEPMYLIANLGISPNFATVDTADLVFPATMRIDWIRVYQPTNAINIGCDPTDYPTAAYINEYIEAYTNPNLTTWQGDFDQPFPKNKLKVSC</sequence>
<evidence type="ECO:0000256" key="7">
    <source>
        <dbReference type="ARBA" id="ARBA00023180"/>
    </source>
</evidence>
<dbReference type="PROSITE" id="PS51762">
    <property type="entry name" value="GH16_2"/>
    <property type="match status" value="1"/>
</dbReference>
<dbReference type="PANTHER" id="PTHR31361">
    <property type="entry name" value="BETA-GLUCAN SYNTHESIS-ASSOCIATED PROTEIN KRE6-RELATED"/>
    <property type="match status" value="1"/>
</dbReference>
<keyword evidence="5 10" id="KW-1133">Transmembrane helix</keyword>
<dbReference type="FunCoup" id="A0A1B7NHM3">
    <property type="interactions" value="65"/>
</dbReference>
<dbReference type="GO" id="GO:0015926">
    <property type="term" value="F:glucosidase activity"/>
    <property type="evidence" value="ECO:0007669"/>
    <property type="project" value="TreeGrafter"/>
</dbReference>
<dbReference type="GO" id="GO:0006078">
    <property type="term" value="P:(1-&gt;6)-beta-D-glucan biosynthetic process"/>
    <property type="evidence" value="ECO:0007669"/>
    <property type="project" value="TreeGrafter"/>
</dbReference>
<evidence type="ECO:0000256" key="5">
    <source>
        <dbReference type="ARBA" id="ARBA00022989"/>
    </source>
</evidence>
<feature type="region of interest" description="Disordered" evidence="9">
    <location>
        <begin position="90"/>
        <end position="117"/>
    </location>
</feature>
<gene>
    <name evidence="12" type="ORF">K503DRAFT_706381</name>
</gene>
<dbReference type="GO" id="GO:0031505">
    <property type="term" value="P:fungal-type cell wall organization"/>
    <property type="evidence" value="ECO:0007669"/>
    <property type="project" value="TreeGrafter"/>
</dbReference>
<protein>
    <submittedName>
        <fullName evidence="12">Glycoside hydrolase family 16 protein</fullName>
    </submittedName>
</protein>
<dbReference type="FunFam" id="2.60.120.200:FF:000259">
    <property type="entry name" value="Chromosome 9, whole genome shotgun sequence"/>
    <property type="match status" value="1"/>
</dbReference>
<evidence type="ECO:0000256" key="3">
    <source>
        <dbReference type="ARBA" id="ARBA00022692"/>
    </source>
</evidence>
<evidence type="ECO:0000259" key="11">
    <source>
        <dbReference type="PROSITE" id="PS51762"/>
    </source>
</evidence>
<dbReference type="GO" id="GO:0005886">
    <property type="term" value="C:plasma membrane"/>
    <property type="evidence" value="ECO:0007669"/>
    <property type="project" value="TreeGrafter"/>
</dbReference>
<feature type="compositionally biased region" description="Basic and acidic residues" evidence="9">
    <location>
        <begin position="95"/>
        <end position="116"/>
    </location>
</feature>
<feature type="region of interest" description="Disordered" evidence="9">
    <location>
        <begin position="1"/>
        <end position="36"/>
    </location>
</feature>
<feature type="transmembrane region" description="Helical" evidence="10">
    <location>
        <begin position="126"/>
        <end position="149"/>
    </location>
</feature>
<comment type="subcellular location">
    <subcellularLocation>
        <location evidence="1">Membrane</location>
        <topology evidence="1">Single-pass type II membrane protein</topology>
    </subcellularLocation>
</comment>
<dbReference type="AlphaFoldDB" id="A0A1B7NHM3"/>
<dbReference type="Proteomes" id="UP000092154">
    <property type="component" value="Unassembled WGS sequence"/>
</dbReference>
<dbReference type="InterPro" id="IPR000757">
    <property type="entry name" value="Beta-glucanase-like"/>
</dbReference>
<dbReference type="EMBL" id="KV448125">
    <property type="protein sequence ID" value="OAX44403.1"/>
    <property type="molecule type" value="Genomic_DNA"/>
</dbReference>
<organism evidence="12 13">
    <name type="scientific">Rhizopogon vinicolor AM-OR11-026</name>
    <dbReference type="NCBI Taxonomy" id="1314800"/>
    <lineage>
        <taxon>Eukaryota</taxon>
        <taxon>Fungi</taxon>
        <taxon>Dikarya</taxon>
        <taxon>Basidiomycota</taxon>
        <taxon>Agaricomycotina</taxon>
        <taxon>Agaricomycetes</taxon>
        <taxon>Agaricomycetidae</taxon>
        <taxon>Boletales</taxon>
        <taxon>Suillineae</taxon>
        <taxon>Rhizopogonaceae</taxon>
        <taxon>Rhizopogon</taxon>
    </lineage>
</organism>
<accession>A0A1B7NHM3</accession>
<evidence type="ECO:0000256" key="4">
    <source>
        <dbReference type="ARBA" id="ARBA00022968"/>
    </source>
</evidence>
<evidence type="ECO:0000256" key="1">
    <source>
        <dbReference type="ARBA" id="ARBA00004606"/>
    </source>
</evidence>
<dbReference type="CDD" id="cd02180">
    <property type="entry name" value="GH16_fungal_KRE6_glucanase"/>
    <property type="match status" value="1"/>
</dbReference>
<proteinExistence type="inferred from homology"/>
<dbReference type="PANTHER" id="PTHR31361:SF1">
    <property type="entry name" value="BETA-GLUCAN SYNTHESIS-ASSOCIATED PROTEIN KRE6-RELATED"/>
    <property type="match status" value="1"/>
</dbReference>
<keyword evidence="8" id="KW-0961">Cell wall biogenesis/degradation</keyword>
<evidence type="ECO:0000256" key="8">
    <source>
        <dbReference type="ARBA" id="ARBA00023316"/>
    </source>
</evidence>
<dbReference type="InterPro" id="IPR005629">
    <property type="entry name" value="Skn1/Kre6/Sbg1"/>
</dbReference>
<evidence type="ECO:0000256" key="2">
    <source>
        <dbReference type="ARBA" id="ARBA00010962"/>
    </source>
</evidence>
<comment type="similarity">
    <text evidence="2">Belongs to the SKN1/KRE6 family.</text>
</comment>
<keyword evidence="7" id="KW-0325">Glycoprotein</keyword>
<keyword evidence="4" id="KW-0735">Signal-anchor</keyword>
<dbReference type="STRING" id="1314800.A0A1B7NHM3"/>
<dbReference type="SUPFAM" id="SSF49899">
    <property type="entry name" value="Concanavalin A-like lectins/glucanases"/>
    <property type="match status" value="1"/>
</dbReference>
<keyword evidence="13" id="KW-1185">Reference proteome</keyword>
<name>A0A1B7NHM3_9AGAM</name>
<evidence type="ECO:0000256" key="6">
    <source>
        <dbReference type="ARBA" id="ARBA00023136"/>
    </source>
</evidence>
<keyword evidence="3 10" id="KW-0812">Transmembrane</keyword>
<keyword evidence="6 10" id="KW-0472">Membrane</keyword>
<dbReference type="GO" id="GO:0005789">
    <property type="term" value="C:endoplasmic reticulum membrane"/>
    <property type="evidence" value="ECO:0007669"/>
    <property type="project" value="TreeGrafter"/>
</dbReference>
<feature type="domain" description="GH16" evidence="11">
    <location>
        <begin position="197"/>
        <end position="575"/>
    </location>
</feature>
<feature type="compositionally biased region" description="Polar residues" evidence="9">
    <location>
        <begin position="8"/>
        <end position="23"/>
    </location>
</feature>
<keyword evidence="12" id="KW-0378">Hydrolase</keyword>
<dbReference type="Pfam" id="PF03935">
    <property type="entry name" value="SKN1_KRE6_Sbg1"/>
    <property type="match status" value="1"/>
</dbReference>
<evidence type="ECO:0000256" key="10">
    <source>
        <dbReference type="SAM" id="Phobius"/>
    </source>
</evidence>
<dbReference type="InParanoid" id="A0A1B7NHM3"/>
<dbReference type="InterPro" id="IPR013320">
    <property type="entry name" value="ConA-like_dom_sf"/>
</dbReference>
<evidence type="ECO:0000313" key="12">
    <source>
        <dbReference type="EMBL" id="OAX44403.1"/>
    </source>
</evidence>
<dbReference type="OrthoDB" id="412647at2759"/>
<reference evidence="12 13" key="1">
    <citation type="submission" date="2016-06" db="EMBL/GenBank/DDBJ databases">
        <title>Comparative genomics of the ectomycorrhizal sister species Rhizopogon vinicolor and Rhizopogon vesiculosus (Basidiomycota: Boletales) reveals a divergence of the mating type B locus.</title>
        <authorList>
            <consortium name="DOE Joint Genome Institute"/>
            <person name="Mujic A.B."/>
            <person name="Kuo A."/>
            <person name="Tritt A."/>
            <person name="Lipzen A."/>
            <person name="Chen C."/>
            <person name="Johnson J."/>
            <person name="Sharma A."/>
            <person name="Barry K."/>
            <person name="Grigoriev I.V."/>
            <person name="Spatafora J.W."/>
        </authorList>
    </citation>
    <scope>NUCLEOTIDE SEQUENCE [LARGE SCALE GENOMIC DNA]</scope>
    <source>
        <strain evidence="12 13">AM-OR11-026</strain>
    </source>
</reference>